<reference evidence="2" key="1">
    <citation type="journal article" date="2023" name="G3 (Bethesda)">
        <title>Whole genome assemblies of Zophobas morio and Tenebrio molitor.</title>
        <authorList>
            <person name="Kaur S."/>
            <person name="Stinson S.A."/>
            <person name="diCenzo G.C."/>
        </authorList>
    </citation>
    <scope>NUCLEOTIDE SEQUENCE</scope>
    <source>
        <strain evidence="2">QUZm001</strain>
    </source>
</reference>
<name>A0AA38I1T1_9CUCU</name>
<dbReference type="Proteomes" id="UP001168821">
    <property type="component" value="Unassembled WGS sequence"/>
</dbReference>
<accession>A0AA38I1T1</accession>
<evidence type="ECO:0000313" key="2">
    <source>
        <dbReference type="EMBL" id="KAJ3646676.1"/>
    </source>
</evidence>
<evidence type="ECO:0000313" key="3">
    <source>
        <dbReference type="Proteomes" id="UP001168821"/>
    </source>
</evidence>
<gene>
    <name evidence="2" type="ORF">Zmor_024252</name>
</gene>
<evidence type="ECO:0000256" key="1">
    <source>
        <dbReference type="SAM" id="SignalP"/>
    </source>
</evidence>
<keyword evidence="3" id="KW-1185">Reference proteome</keyword>
<comment type="caution">
    <text evidence="2">The sequence shown here is derived from an EMBL/GenBank/DDBJ whole genome shotgun (WGS) entry which is preliminary data.</text>
</comment>
<sequence length="650" mass="75965">MRCLYISIFLLIMFEPFVEPIVTVTVFDLNTKIVEITKALLDTFNGVKGFEHSVDFTKSRMSSSLNKITRQIAGINTRIDNSGRYESMTHRMLRNMPNVVRLELMLNNINTQQIYINIYYREMEKYVKNFDDYEKATLLNFANRVLSDTCNSISYMMESIYQEIIKEDILELFLQRLEKAVSDYVCEEKQSVAQILHDFMNEILVTNMKSCIVLQTAYMIQKLYKKGNYKKESEDANQEFWTRNKNIVSTMKIYMVNASLELSRCDPKEHEKDVTYLEITNFLHGIILNALNLNPDGKCTKKCDVFTYTTKYRCRGNTWCKQELLCPKVINCHYIDSSMEVCRSKDMSKTNRRYDYVEFGNRTHFRKTKICRKSRSTHLETEQSWMHDKCPYCYCLCEEGPNFFSEIYINMRMIMSNITDNKVVTGLRFVKIHRVIHLQIQQGRILPHGQIDLDSVQWVPVEDYEVTNYAYRDGKDYYTLRWEHREFDLVDIFADEGSVVTGVGFKKFHKRLHLKVLTNPYNFTTGSLEKNSILQSDVALLYKHKFSNKQLMLEGVDIPIRSEVNSNEFTTNKYVKFANTGYEKDAGQTTVPFFDAQPVESAIPVPLSGVGVFHKGISGFGGFIAPRIFTYNFTKHLEEVINQMSKNDKL</sequence>
<feature type="signal peptide" evidence="1">
    <location>
        <begin position="1"/>
        <end position="20"/>
    </location>
</feature>
<proteinExistence type="predicted"/>
<dbReference type="AlphaFoldDB" id="A0AA38I1T1"/>
<protein>
    <submittedName>
        <fullName evidence="2">Uncharacterized protein</fullName>
    </submittedName>
</protein>
<dbReference type="PANTHER" id="PTHR47890">
    <property type="entry name" value="LD24308P"/>
    <property type="match status" value="1"/>
</dbReference>
<dbReference type="InterPro" id="IPR032062">
    <property type="entry name" value="DUF4803"/>
</dbReference>
<feature type="chain" id="PRO_5041433005" evidence="1">
    <location>
        <begin position="21"/>
        <end position="650"/>
    </location>
</feature>
<dbReference type="PANTHER" id="PTHR47890:SF1">
    <property type="entry name" value="LD24308P"/>
    <property type="match status" value="1"/>
</dbReference>
<keyword evidence="1" id="KW-0732">Signal</keyword>
<dbReference type="Pfam" id="PF16061">
    <property type="entry name" value="DUF4803"/>
    <property type="match status" value="1"/>
</dbReference>
<organism evidence="2 3">
    <name type="scientific">Zophobas morio</name>
    <dbReference type="NCBI Taxonomy" id="2755281"/>
    <lineage>
        <taxon>Eukaryota</taxon>
        <taxon>Metazoa</taxon>
        <taxon>Ecdysozoa</taxon>
        <taxon>Arthropoda</taxon>
        <taxon>Hexapoda</taxon>
        <taxon>Insecta</taxon>
        <taxon>Pterygota</taxon>
        <taxon>Neoptera</taxon>
        <taxon>Endopterygota</taxon>
        <taxon>Coleoptera</taxon>
        <taxon>Polyphaga</taxon>
        <taxon>Cucujiformia</taxon>
        <taxon>Tenebrionidae</taxon>
        <taxon>Zophobas</taxon>
    </lineage>
</organism>
<dbReference type="EMBL" id="JALNTZ010000007">
    <property type="protein sequence ID" value="KAJ3646676.1"/>
    <property type="molecule type" value="Genomic_DNA"/>
</dbReference>